<feature type="domain" description="Kinesin motor" evidence="6">
    <location>
        <begin position="41"/>
        <end position="106"/>
    </location>
</feature>
<reference evidence="7 8" key="1">
    <citation type="submission" date="2021-06" db="EMBL/GenBank/DDBJ databases">
        <title>Caerostris extrusa draft genome.</title>
        <authorList>
            <person name="Kono N."/>
            <person name="Arakawa K."/>
        </authorList>
    </citation>
    <scope>NUCLEOTIDE SEQUENCE [LARGE SCALE GENOMIC DNA]</scope>
</reference>
<dbReference type="PANTHER" id="PTHR47969">
    <property type="entry name" value="CHROMOSOME-ASSOCIATED KINESIN KIF4A-RELATED"/>
    <property type="match status" value="1"/>
</dbReference>
<keyword evidence="8" id="KW-1185">Reference proteome</keyword>
<dbReference type="Proteomes" id="UP001054945">
    <property type="component" value="Unassembled WGS sequence"/>
</dbReference>
<name>A0AAV4VDW1_CAEEX</name>
<dbReference type="SUPFAM" id="SSF52540">
    <property type="entry name" value="P-loop containing nucleoside triphosphate hydrolases"/>
    <property type="match status" value="1"/>
</dbReference>
<dbReference type="GO" id="GO:0008017">
    <property type="term" value="F:microtubule binding"/>
    <property type="evidence" value="ECO:0007669"/>
    <property type="project" value="InterPro"/>
</dbReference>
<accession>A0AAV4VDW1</accession>
<evidence type="ECO:0000313" key="8">
    <source>
        <dbReference type="Proteomes" id="UP001054945"/>
    </source>
</evidence>
<keyword evidence="3" id="KW-0067">ATP-binding</keyword>
<evidence type="ECO:0000256" key="4">
    <source>
        <dbReference type="ARBA" id="ARBA00023212"/>
    </source>
</evidence>
<evidence type="ECO:0000256" key="3">
    <source>
        <dbReference type="ARBA" id="ARBA00022840"/>
    </source>
</evidence>
<dbReference type="PROSITE" id="PS50067">
    <property type="entry name" value="KINESIN_MOTOR_2"/>
    <property type="match status" value="1"/>
</dbReference>
<dbReference type="AlphaFoldDB" id="A0AAV4VDW1"/>
<comment type="subcellular location">
    <subcellularLocation>
        <location evidence="1">Cytoplasm</location>
        <location evidence="1">Cytoskeleton</location>
    </subcellularLocation>
</comment>
<comment type="similarity">
    <text evidence="5">Belongs to the TRAFAC class myosin-kinesin ATPase superfamily. Kinesin family.</text>
</comment>
<dbReference type="Gene3D" id="3.40.850.10">
    <property type="entry name" value="Kinesin motor domain"/>
    <property type="match status" value="1"/>
</dbReference>
<dbReference type="GO" id="GO:0007018">
    <property type="term" value="P:microtubule-based movement"/>
    <property type="evidence" value="ECO:0007669"/>
    <property type="project" value="InterPro"/>
</dbReference>
<evidence type="ECO:0000313" key="7">
    <source>
        <dbReference type="EMBL" id="GIY68199.1"/>
    </source>
</evidence>
<evidence type="ECO:0000256" key="5">
    <source>
        <dbReference type="PROSITE-ProRule" id="PRU00283"/>
    </source>
</evidence>
<dbReference type="GO" id="GO:0005524">
    <property type="term" value="F:ATP binding"/>
    <property type="evidence" value="ECO:0007669"/>
    <property type="project" value="UniProtKB-KW"/>
</dbReference>
<dbReference type="EMBL" id="BPLR01014338">
    <property type="protein sequence ID" value="GIY68199.1"/>
    <property type="molecule type" value="Genomic_DNA"/>
</dbReference>
<keyword evidence="2" id="KW-0547">Nucleotide-binding</keyword>
<keyword evidence="4" id="KW-0963">Cytoplasm</keyword>
<organism evidence="7 8">
    <name type="scientific">Caerostris extrusa</name>
    <name type="common">Bark spider</name>
    <name type="synonym">Caerostris bankana</name>
    <dbReference type="NCBI Taxonomy" id="172846"/>
    <lineage>
        <taxon>Eukaryota</taxon>
        <taxon>Metazoa</taxon>
        <taxon>Ecdysozoa</taxon>
        <taxon>Arthropoda</taxon>
        <taxon>Chelicerata</taxon>
        <taxon>Arachnida</taxon>
        <taxon>Araneae</taxon>
        <taxon>Araneomorphae</taxon>
        <taxon>Entelegynae</taxon>
        <taxon>Araneoidea</taxon>
        <taxon>Araneidae</taxon>
        <taxon>Caerostris</taxon>
    </lineage>
</organism>
<sequence>MFPGLPPKTNQPAAFSKKYYKRKIKNFTMDSNSEVKSKLETVKVVVRCRPMSEKETTASYHKVVKLYPDRGGVEVQIKTQNSKYFTFDAVYDGGNQADIYDEVFRP</sequence>
<evidence type="ECO:0000256" key="2">
    <source>
        <dbReference type="ARBA" id="ARBA00022741"/>
    </source>
</evidence>
<dbReference type="InterPro" id="IPR001752">
    <property type="entry name" value="Kinesin_motor_dom"/>
</dbReference>
<dbReference type="GO" id="GO:0015630">
    <property type="term" value="C:microtubule cytoskeleton"/>
    <property type="evidence" value="ECO:0007669"/>
    <property type="project" value="UniProtKB-ARBA"/>
</dbReference>
<protein>
    <recommendedName>
        <fullName evidence="6">Kinesin motor domain-containing protein</fullName>
    </recommendedName>
</protein>
<gene>
    <name evidence="7" type="primary">AVEN_211215_1</name>
    <name evidence="7" type="ORF">CEXT_88801</name>
</gene>
<comment type="caution">
    <text evidence="7">The sequence shown here is derived from an EMBL/GenBank/DDBJ whole genome shotgun (WGS) entry which is preliminary data.</text>
</comment>
<comment type="caution">
    <text evidence="5">Lacks conserved residue(s) required for the propagation of feature annotation.</text>
</comment>
<dbReference type="InterPro" id="IPR036961">
    <property type="entry name" value="Kinesin_motor_dom_sf"/>
</dbReference>
<keyword evidence="4" id="KW-0206">Cytoskeleton</keyword>
<dbReference type="InterPro" id="IPR027640">
    <property type="entry name" value="Kinesin-like_fam"/>
</dbReference>
<evidence type="ECO:0000259" key="6">
    <source>
        <dbReference type="PROSITE" id="PS50067"/>
    </source>
</evidence>
<proteinExistence type="inferred from homology"/>
<dbReference type="GO" id="GO:0003777">
    <property type="term" value="F:microtubule motor activity"/>
    <property type="evidence" value="ECO:0007669"/>
    <property type="project" value="InterPro"/>
</dbReference>
<evidence type="ECO:0000256" key="1">
    <source>
        <dbReference type="ARBA" id="ARBA00004245"/>
    </source>
</evidence>
<dbReference type="InterPro" id="IPR027417">
    <property type="entry name" value="P-loop_NTPase"/>
</dbReference>